<feature type="domain" description="Clip" evidence="13">
    <location>
        <begin position="30"/>
        <end position="88"/>
    </location>
</feature>
<dbReference type="Gene3D" id="2.40.10.10">
    <property type="entry name" value="Trypsin-like serine proteases"/>
    <property type="match status" value="2"/>
</dbReference>
<dbReference type="PRINTS" id="PR00722">
    <property type="entry name" value="CHYMOTRYPSIN"/>
</dbReference>
<name>A0A1B0B511_9MUSC</name>
<dbReference type="PROSITE" id="PS51888">
    <property type="entry name" value="CLIP"/>
    <property type="match status" value="1"/>
</dbReference>
<dbReference type="GO" id="GO:0051604">
    <property type="term" value="P:protein maturation"/>
    <property type="evidence" value="ECO:0007669"/>
    <property type="project" value="UniProtKB-ARBA"/>
</dbReference>
<sequence length="372" mass="41615">MYRNFALLFALYILLSLKQKYQVKAQYASHCSTVNDEPGLCMPVKSCRNIYEIFQQTASISGDLTDDHKNLITKSYCGTFRNVHHVCCLKSEIQLNSEGLEILTNTRCGINHASTVSRGFVAALFSFPWMALLKYNIGEPFKCGGSLITNRKLCIDGSSLRLPSGGYNFLARVGVRLGEYNISSLSDCTNSPIKSECAPPVEDVGIEEIIIPHNYRKHVFHDDIALIRLDRTVEFRRQLKPICLPITDELRSAHHSHYVISGWGRTENGNTSDVLMVALVRHIERQTCQKDFAVLPPLNEEHICAGGENLVDSCRGDSGGPLGFRDKHLGHLRFIQFGVVSFGISTCGQVNLPGVYTNVSHYMQWITDNITK</sequence>
<dbReference type="EC" id="3.4.21.-" evidence="11"/>
<dbReference type="InterPro" id="IPR038565">
    <property type="entry name" value="CLIP_sf"/>
</dbReference>
<evidence type="ECO:0000256" key="2">
    <source>
        <dbReference type="ARBA" id="ARBA00022723"/>
    </source>
</evidence>
<evidence type="ECO:0000259" key="12">
    <source>
        <dbReference type="PROSITE" id="PS50240"/>
    </source>
</evidence>
<evidence type="ECO:0000256" key="3">
    <source>
        <dbReference type="ARBA" id="ARBA00022729"/>
    </source>
</evidence>
<comment type="subcellular location">
    <subcellularLocation>
        <location evidence="11">Secreted</location>
    </subcellularLocation>
</comment>
<dbReference type="InterPro" id="IPR001314">
    <property type="entry name" value="Peptidase_S1A"/>
</dbReference>
<dbReference type="InterPro" id="IPR022700">
    <property type="entry name" value="CLIP"/>
</dbReference>
<dbReference type="Gene3D" id="3.30.1640.30">
    <property type="match status" value="1"/>
</dbReference>
<dbReference type="FunFam" id="2.40.10.10:FF:000078">
    <property type="entry name" value="Serine protease H137"/>
    <property type="match status" value="1"/>
</dbReference>
<keyword evidence="15" id="KW-1185">Reference proteome</keyword>
<dbReference type="SMART" id="SM00680">
    <property type="entry name" value="CLIP"/>
    <property type="match status" value="1"/>
</dbReference>
<dbReference type="InterPro" id="IPR043504">
    <property type="entry name" value="Peptidase_S1_PA_chymotrypsin"/>
</dbReference>
<evidence type="ECO:0000256" key="4">
    <source>
        <dbReference type="ARBA" id="ARBA00022801"/>
    </source>
</evidence>
<dbReference type="SUPFAM" id="SSF50494">
    <property type="entry name" value="Trypsin-like serine proteases"/>
    <property type="match status" value="1"/>
</dbReference>
<proteinExistence type="inferred from homology"/>
<keyword evidence="2" id="KW-0479">Metal-binding</keyword>
<evidence type="ECO:0000256" key="6">
    <source>
        <dbReference type="ARBA" id="ARBA00022837"/>
    </source>
</evidence>
<comment type="similarity">
    <text evidence="10 11">Belongs to the peptidase S1 family. CLIP subfamily.</text>
</comment>
<dbReference type="Pfam" id="PF00089">
    <property type="entry name" value="Trypsin"/>
    <property type="match status" value="1"/>
</dbReference>
<dbReference type="STRING" id="67801.A0A1B0B511"/>
<accession>A0A1B0B511</accession>
<evidence type="ECO:0000313" key="14">
    <source>
        <dbReference type="EnsemblMetazoa" id="GPPI019117-PA"/>
    </source>
</evidence>
<dbReference type="PROSITE" id="PS50240">
    <property type="entry name" value="TRYPSIN_DOM"/>
    <property type="match status" value="1"/>
</dbReference>
<dbReference type="CDD" id="cd00190">
    <property type="entry name" value="Tryp_SPc"/>
    <property type="match status" value="1"/>
</dbReference>
<dbReference type="InterPro" id="IPR009003">
    <property type="entry name" value="Peptidase_S1_PA"/>
</dbReference>
<dbReference type="FunFam" id="2.40.10.10:FF:000028">
    <property type="entry name" value="Serine protease easter"/>
    <property type="match status" value="1"/>
</dbReference>
<evidence type="ECO:0000256" key="9">
    <source>
        <dbReference type="ARBA" id="ARBA00023180"/>
    </source>
</evidence>
<feature type="domain" description="Peptidase S1" evidence="12">
    <location>
        <begin position="116"/>
        <end position="371"/>
    </location>
</feature>
<dbReference type="AlphaFoldDB" id="A0A1B0B511"/>
<dbReference type="PANTHER" id="PTHR24256">
    <property type="entry name" value="TRYPTASE-RELATED"/>
    <property type="match status" value="1"/>
</dbReference>
<dbReference type="EMBL" id="JXJN01008584">
    <property type="status" value="NOT_ANNOTATED_CDS"/>
    <property type="molecule type" value="Genomic_DNA"/>
</dbReference>
<keyword evidence="1 11" id="KW-0645">Protease</keyword>
<dbReference type="Pfam" id="PF12032">
    <property type="entry name" value="CLIP"/>
    <property type="match status" value="1"/>
</dbReference>
<keyword evidence="7" id="KW-0865">Zymogen</keyword>
<evidence type="ECO:0000256" key="10">
    <source>
        <dbReference type="ARBA" id="ARBA00024195"/>
    </source>
</evidence>
<dbReference type="GO" id="GO:0046872">
    <property type="term" value="F:metal ion binding"/>
    <property type="evidence" value="ECO:0007669"/>
    <property type="project" value="UniProtKB-KW"/>
</dbReference>
<keyword evidence="5 11" id="KW-0720">Serine protease</keyword>
<reference evidence="15" key="1">
    <citation type="submission" date="2015-01" db="EMBL/GenBank/DDBJ databases">
        <authorList>
            <person name="Aksoy S."/>
            <person name="Warren W."/>
            <person name="Wilson R.K."/>
        </authorList>
    </citation>
    <scope>NUCLEOTIDE SEQUENCE [LARGE SCALE GENOMIC DNA]</scope>
    <source>
        <strain evidence="15">IAEA</strain>
    </source>
</reference>
<feature type="chain" id="PRO_5023963114" description="CLIP domain-containing serine protease" evidence="11">
    <location>
        <begin position="26"/>
        <end position="372"/>
    </location>
</feature>
<comment type="domain">
    <text evidence="11">The clip domain consists of 35-55 residues which are 'knitted' together usually by 3 conserved disulfide bonds forming a clip-like compact structure.</text>
</comment>
<dbReference type="GO" id="GO:0004252">
    <property type="term" value="F:serine-type endopeptidase activity"/>
    <property type="evidence" value="ECO:0007669"/>
    <property type="project" value="UniProtKB-UniRule"/>
</dbReference>
<dbReference type="Proteomes" id="UP000092460">
    <property type="component" value="Unassembled WGS sequence"/>
</dbReference>
<evidence type="ECO:0000256" key="5">
    <source>
        <dbReference type="ARBA" id="ARBA00022825"/>
    </source>
</evidence>
<evidence type="ECO:0000259" key="13">
    <source>
        <dbReference type="PROSITE" id="PS51888"/>
    </source>
</evidence>
<organism evidence="14 15">
    <name type="scientific">Glossina palpalis gambiensis</name>
    <dbReference type="NCBI Taxonomy" id="67801"/>
    <lineage>
        <taxon>Eukaryota</taxon>
        <taxon>Metazoa</taxon>
        <taxon>Ecdysozoa</taxon>
        <taxon>Arthropoda</taxon>
        <taxon>Hexapoda</taxon>
        <taxon>Insecta</taxon>
        <taxon>Pterygota</taxon>
        <taxon>Neoptera</taxon>
        <taxon>Endopterygota</taxon>
        <taxon>Diptera</taxon>
        <taxon>Brachycera</taxon>
        <taxon>Muscomorpha</taxon>
        <taxon>Hippoboscoidea</taxon>
        <taxon>Glossinidae</taxon>
        <taxon>Glossina</taxon>
    </lineage>
</organism>
<evidence type="ECO:0000256" key="7">
    <source>
        <dbReference type="ARBA" id="ARBA00023145"/>
    </source>
</evidence>
<evidence type="ECO:0000256" key="11">
    <source>
        <dbReference type="RuleBase" id="RU366078"/>
    </source>
</evidence>
<feature type="signal peptide" evidence="11">
    <location>
        <begin position="1"/>
        <end position="25"/>
    </location>
</feature>
<dbReference type="EnsemblMetazoa" id="GPPI019117-RA">
    <property type="protein sequence ID" value="GPPI019117-PA"/>
    <property type="gene ID" value="GPPI019117"/>
</dbReference>
<keyword evidence="11" id="KW-0964">Secreted</keyword>
<evidence type="ECO:0000313" key="15">
    <source>
        <dbReference type="Proteomes" id="UP000092460"/>
    </source>
</evidence>
<evidence type="ECO:0000256" key="8">
    <source>
        <dbReference type="ARBA" id="ARBA00023157"/>
    </source>
</evidence>
<dbReference type="InterPro" id="IPR051487">
    <property type="entry name" value="Ser/Thr_Proteases_Immune/Dev"/>
</dbReference>
<evidence type="ECO:0000256" key="1">
    <source>
        <dbReference type="ARBA" id="ARBA00022670"/>
    </source>
</evidence>
<dbReference type="VEuPathDB" id="VectorBase:GPPI019117"/>
<dbReference type="GO" id="GO:0005576">
    <property type="term" value="C:extracellular region"/>
    <property type="evidence" value="ECO:0007669"/>
    <property type="project" value="UniProtKB-SubCell"/>
</dbReference>
<keyword evidence="3 11" id="KW-0732">Signal</keyword>
<keyword evidence="4 11" id="KW-0378">Hydrolase</keyword>
<reference evidence="14" key="2">
    <citation type="submission" date="2020-05" db="UniProtKB">
        <authorList>
            <consortium name="EnsemblMetazoa"/>
        </authorList>
    </citation>
    <scope>IDENTIFICATION</scope>
    <source>
        <strain evidence="14">IAEA</strain>
    </source>
</reference>
<protein>
    <recommendedName>
        <fullName evidence="11">CLIP domain-containing serine protease</fullName>
        <ecNumber evidence="11">3.4.21.-</ecNumber>
    </recommendedName>
</protein>
<dbReference type="InterPro" id="IPR001254">
    <property type="entry name" value="Trypsin_dom"/>
</dbReference>
<dbReference type="GO" id="GO:0006508">
    <property type="term" value="P:proteolysis"/>
    <property type="evidence" value="ECO:0007669"/>
    <property type="project" value="UniProtKB-KW"/>
</dbReference>
<keyword evidence="6" id="KW-0106">Calcium</keyword>
<keyword evidence="9" id="KW-0325">Glycoprotein</keyword>
<dbReference type="SMART" id="SM00020">
    <property type="entry name" value="Tryp_SPc"/>
    <property type="match status" value="1"/>
</dbReference>
<keyword evidence="8" id="KW-1015">Disulfide bond</keyword>